<proteinExistence type="predicted"/>
<accession>A0A5C3Q3A0</accession>
<evidence type="ECO:0000313" key="3">
    <source>
        <dbReference type="Proteomes" id="UP000308197"/>
    </source>
</evidence>
<sequence>MGVPHCSSHANLCKHRTQMNAQDDQRGTATPTYHIGKRATQIRSRGHGGGPANSNIKLRNHGMFAFRPHHTLALPVSVGNELAADTQPIVSDILYPTSLHRVTSTRLPRKRTYPCKRKRTRSRIHACVRAHIHALAHPSSRTPTWTTSSSSPTSSATPRTTSSLLTLAVPSMPSGTVRVSRPSSALSHERISRLCRTYSLFLCGTGCTYTIRPFCS</sequence>
<dbReference type="AlphaFoldDB" id="A0A5C3Q3A0"/>
<protein>
    <submittedName>
        <fullName evidence="2">Uncharacterized protein</fullName>
    </submittedName>
</protein>
<dbReference type="EMBL" id="ML210990">
    <property type="protein sequence ID" value="TFK92923.1"/>
    <property type="molecule type" value="Genomic_DNA"/>
</dbReference>
<feature type="region of interest" description="Disordered" evidence="1">
    <location>
        <begin position="138"/>
        <end position="163"/>
    </location>
</feature>
<name>A0A5C3Q3A0_9APHY</name>
<reference evidence="2 3" key="1">
    <citation type="journal article" date="2019" name="Nat. Ecol. Evol.">
        <title>Megaphylogeny resolves global patterns of mushroom evolution.</title>
        <authorList>
            <person name="Varga T."/>
            <person name="Krizsan K."/>
            <person name="Foldi C."/>
            <person name="Dima B."/>
            <person name="Sanchez-Garcia M."/>
            <person name="Sanchez-Ramirez S."/>
            <person name="Szollosi G.J."/>
            <person name="Szarkandi J.G."/>
            <person name="Papp V."/>
            <person name="Albert L."/>
            <person name="Andreopoulos W."/>
            <person name="Angelini C."/>
            <person name="Antonin V."/>
            <person name="Barry K.W."/>
            <person name="Bougher N.L."/>
            <person name="Buchanan P."/>
            <person name="Buyck B."/>
            <person name="Bense V."/>
            <person name="Catcheside P."/>
            <person name="Chovatia M."/>
            <person name="Cooper J."/>
            <person name="Damon W."/>
            <person name="Desjardin D."/>
            <person name="Finy P."/>
            <person name="Geml J."/>
            <person name="Haridas S."/>
            <person name="Hughes K."/>
            <person name="Justo A."/>
            <person name="Karasinski D."/>
            <person name="Kautmanova I."/>
            <person name="Kiss B."/>
            <person name="Kocsube S."/>
            <person name="Kotiranta H."/>
            <person name="LaButti K.M."/>
            <person name="Lechner B.E."/>
            <person name="Liimatainen K."/>
            <person name="Lipzen A."/>
            <person name="Lukacs Z."/>
            <person name="Mihaltcheva S."/>
            <person name="Morgado L.N."/>
            <person name="Niskanen T."/>
            <person name="Noordeloos M.E."/>
            <person name="Ohm R.A."/>
            <person name="Ortiz-Santana B."/>
            <person name="Ovrebo C."/>
            <person name="Racz N."/>
            <person name="Riley R."/>
            <person name="Savchenko A."/>
            <person name="Shiryaev A."/>
            <person name="Soop K."/>
            <person name="Spirin V."/>
            <person name="Szebenyi C."/>
            <person name="Tomsovsky M."/>
            <person name="Tulloss R.E."/>
            <person name="Uehling J."/>
            <person name="Grigoriev I.V."/>
            <person name="Vagvolgyi C."/>
            <person name="Papp T."/>
            <person name="Martin F.M."/>
            <person name="Miettinen O."/>
            <person name="Hibbett D.S."/>
            <person name="Nagy L.G."/>
        </authorList>
    </citation>
    <scope>NUCLEOTIDE SEQUENCE [LARGE SCALE GENOMIC DNA]</scope>
    <source>
        <strain evidence="2 3">HHB13444</strain>
    </source>
</reference>
<gene>
    <name evidence="2" type="ORF">K466DRAFT_182219</name>
</gene>
<dbReference type="InParanoid" id="A0A5C3Q3A0"/>
<evidence type="ECO:0000313" key="2">
    <source>
        <dbReference type="EMBL" id="TFK92923.1"/>
    </source>
</evidence>
<dbReference type="Proteomes" id="UP000308197">
    <property type="component" value="Unassembled WGS sequence"/>
</dbReference>
<organism evidence="2 3">
    <name type="scientific">Polyporus arcularius HHB13444</name>
    <dbReference type="NCBI Taxonomy" id="1314778"/>
    <lineage>
        <taxon>Eukaryota</taxon>
        <taxon>Fungi</taxon>
        <taxon>Dikarya</taxon>
        <taxon>Basidiomycota</taxon>
        <taxon>Agaricomycotina</taxon>
        <taxon>Agaricomycetes</taxon>
        <taxon>Polyporales</taxon>
        <taxon>Polyporaceae</taxon>
        <taxon>Polyporus</taxon>
    </lineage>
</organism>
<keyword evidence="3" id="KW-1185">Reference proteome</keyword>
<evidence type="ECO:0000256" key="1">
    <source>
        <dbReference type="SAM" id="MobiDB-lite"/>
    </source>
</evidence>